<keyword evidence="1" id="KW-0812">Transmembrane</keyword>
<name>A0A7L7KQN9_9MOLU</name>
<evidence type="ECO:0000313" key="2">
    <source>
        <dbReference type="EMBL" id="QMS84264.1"/>
    </source>
</evidence>
<reference evidence="2 3" key="1">
    <citation type="submission" date="2020-02" db="EMBL/GenBank/DDBJ databases">
        <authorList>
            <person name="Zheng R.K."/>
            <person name="Sun C.M."/>
        </authorList>
    </citation>
    <scope>NUCLEOTIDE SEQUENCE [LARGE SCALE GENOMIC DNA]</scope>
    <source>
        <strain evidence="3">zrk13</strain>
    </source>
</reference>
<evidence type="ECO:0000256" key="1">
    <source>
        <dbReference type="SAM" id="Phobius"/>
    </source>
</evidence>
<keyword evidence="3" id="KW-1185">Reference proteome</keyword>
<dbReference type="EMBL" id="CP048914">
    <property type="protein sequence ID" value="QMS84264.1"/>
    <property type="molecule type" value="Genomic_DNA"/>
</dbReference>
<keyword evidence="1" id="KW-0472">Membrane</keyword>
<feature type="transmembrane region" description="Helical" evidence="1">
    <location>
        <begin position="12"/>
        <end position="32"/>
    </location>
</feature>
<organism evidence="2 3">
    <name type="scientific">Candidatus Xianfuyuplasma coldseepsis</name>
    <dbReference type="NCBI Taxonomy" id="2782163"/>
    <lineage>
        <taxon>Bacteria</taxon>
        <taxon>Bacillati</taxon>
        <taxon>Mycoplasmatota</taxon>
        <taxon>Mollicutes</taxon>
        <taxon>Candidatus Izemoplasmatales</taxon>
        <taxon>Candidatus Izemoplasmataceae</taxon>
        <taxon>Candidatus Xianfuyuplasma</taxon>
    </lineage>
</organism>
<dbReference type="Proteomes" id="UP000514720">
    <property type="component" value="Chromosome"/>
</dbReference>
<protein>
    <submittedName>
        <fullName evidence="2">Uncharacterized protein</fullName>
    </submittedName>
</protein>
<keyword evidence="1" id="KW-1133">Transmembrane helix</keyword>
<evidence type="ECO:0000313" key="3">
    <source>
        <dbReference type="Proteomes" id="UP000514720"/>
    </source>
</evidence>
<gene>
    <name evidence="2" type="ORF">G4Z02_00415</name>
</gene>
<sequence length="124" mass="13758">MILKVDSKVIMAFSAAIGTAFIAGATSGIVLYKNRSDFSEWFDNKMYPAVKQIVLENGPTALRVVIVKALEHKPAARKAFLDIVDTIEKGKVKVPKKLEKELFQIKDELPEVLSEVEKLAIEAN</sequence>
<dbReference type="RefSeq" id="WP_258877872.1">
    <property type="nucleotide sequence ID" value="NZ_CP048914.1"/>
</dbReference>
<dbReference type="AlphaFoldDB" id="A0A7L7KQN9"/>
<proteinExistence type="predicted"/>
<dbReference type="KEGG" id="xcl:G4Z02_00415"/>
<accession>A0A7L7KQN9</accession>